<evidence type="ECO:0000313" key="9">
    <source>
        <dbReference type="Proteomes" id="UP000294562"/>
    </source>
</evidence>
<evidence type="ECO:0000256" key="1">
    <source>
        <dbReference type="ARBA" id="ARBA00004651"/>
    </source>
</evidence>
<dbReference type="InterPro" id="IPR032689">
    <property type="entry name" value="TraG-D_C"/>
</dbReference>
<keyword evidence="3" id="KW-0812">Transmembrane</keyword>
<feature type="region of interest" description="Disordered" evidence="6">
    <location>
        <begin position="83"/>
        <end position="107"/>
    </location>
</feature>
<evidence type="ECO:0000259" key="7">
    <source>
        <dbReference type="Pfam" id="PF12696"/>
    </source>
</evidence>
<evidence type="ECO:0000256" key="4">
    <source>
        <dbReference type="ARBA" id="ARBA00022989"/>
    </source>
</evidence>
<dbReference type="PANTHER" id="PTHR37937">
    <property type="entry name" value="CONJUGATIVE TRANSFER: DNA TRANSPORT"/>
    <property type="match status" value="1"/>
</dbReference>
<keyword evidence="9" id="KW-1185">Reference proteome</keyword>
<dbReference type="AlphaFoldDB" id="A0A4R6AJS6"/>
<dbReference type="Gene3D" id="3.40.50.300">
    <property type="entry name" value="P-loop containing nucleotide triphosphate hydrolases"/>
    <property type="match status" value="1"/>
</dbReference>
<comment type="caution">
    <text evidence="8">The sequence shown here is derived from an EMBL/GenBank/DDBJ whole genome shotgun (WGS) entry which is preliminary data.</text>
</comment>
<gene>
    <name evidence="8" type="ORF">E2L05_19955</name>
</gene>
<dbReference type="OrthoDB" id="7861559at2"/>
<reference evidence="8 9" key="1">
    <citation type="submission" date="2019-03" db="EMBL/GenBank/DDBJ databases">
        <title>Rhodobacteraceae bacterium SM1902, a new member of the family Rhodobacteraceae isolated from Yantai.</title>
        <authorList>
            <person name="Sun Y."/>
        </authorList>
    </citation>
    <scope>NUCLEOTIDE SEQUENCE [LARGE SCALE GENOMIC DNA]</scope>
    <source>
        <strain evidence="8 9">SM1902</strain>
    </source>
</reference>
<dbReference type="CDD" id="cd01127">
    <property type="entry name" value="TrwB_TraG_TraD_VirD4"/>
    <property type="match status" value="1"/>
</dbReference>
<organism evidence="8 9">
    <name type="scientific">Meridianimarinicoccus aquatilis</name>
    <dbReference type="NCBI Taxonomy" id="2552766"/>
    <lineage>
        <taxon>Bacteria</taxon>
        <taxon>Pseudomonadati</taxon>
        <taxon>Pseudomonadota</taxon>
        <taxon>Alphaproteobacteria</taxon>
        <taxon>Rhodobacterales</taxon>
        <taxon>Paracoccaceae</taxon>
        <taxon>Meridianimarinicoccus</taxon>
    </lineage>
</organism>
<dbReference type="InterPro" id="IPR027417">
    <property type="entry name" value="P-loop_NTPase"/>
</dbReference>
<dbReference type="PANTHER" id="PTHR37937:SF1">
    <property type="entry name" value="CONJUGATIVE TRANSFER: DNA TRANSPORT"/>
    <property type="match status" value="1"/>
</dbReference>
<evidence type="ECO:0000256" key="2">
    <source>
        <dbReference type="ARBA" id="ARBA00022475"/>
    </source>
</evidence>
<evidence type="ECO:0000256" key="3">
    <source>
        <dbReference type="ARBA" id="ARBA00022692"/>
    </source>
</evidence>
<proteinExistence type="predicted"/>
<sequence>MLFDEFGHATLPGFVSVANTIRGYRVSLSIILQSISQLSARYGQDYAKSIQGGFNTYLTYSGSDPETARFFEGLSGRVIEHQDARDEHETARHQEHNLLNADSIRRI</sequence>
<evidence type="ECO:0000256" key="6">
    <source>
        <dbReference type="SAM" id="MobiDB-lite"/>
    </source>
</evidence>
<feature type="domain" description="TraD/TraG TraM recognition site" evidence="7">
    <location>
        <begin position="2"/>
        <end position="106"/>
    </location>
</feature>
<keyword evidence="5" id="KW-0472">Membrane</keyword>
<keyword evidence="4" id="KW-1133">Transmembrane helix</keyword>
<dbReference type="EMBL" id="SMZO01000098">
    <property type="protein sequence ID" value="TDL81693.1"/>
    <property type="molecule type" value="Genomic_DNA"/>
</dbReference>
<dbReference type="GO" id="GO:0005886">
    <property type="term" value="C:plasma membrane"/>
    <property type="evidence" value="ECO:0007669"/>
    <property type="project" value="UniProtKB-SubCell"/>
</dbReference>
<dbReference type="Proteomes" id="UP000294562">
    <property type="component" value="Unassembled WGS sequence"/>
</dbReference>
<name>A0A4R6AJS6_9RHOB</name>
<comment type="subcellular location">
    <subcellularLocation>
        <location evidence="1">Cell membrane</location>
        <topology evidence="1">Multi-pass membrane protein</topology>
    </subcellularLocation>
</comment>
<dbReference type="InterPro" id="IPR051539">
    <property type="entry name" value="T4SS-coupling_protein"/>
</dbReference>
<protein>
    <recommendedName>
        <fullName evidence="7">TraD/TraG TraM recognition site domain-containing protein</fullName>
    </recommendedName>
</protein>
<keyword evidence="2" id="KW-1003">Cell membrane</keyword>
<dbReference type="SUPFAM" id="SSF52540">
    <property type="entry name" value="P-loop containing nucleoside triphosphate hydrolases"/>
    <property type="match status" value="1"/>
</dbReference>
<accession>A0A4R6AJS6</accession>
<feature type="compositionally biased region" description="Basic and acidic residues" evidence="6">
    <location>
        <begin position="83"/>
        <end position="96"/>
    </location>
</feature>
<dbReference type="Pfam" id="PF12696">
    <property type="entry name" value="TraG-D_C"/>
    <property type="match status" value="1"/>
</dbReference>
<evidence type="ECO:0000256" key="5">
    <source>
        <dbReference type="ARBA" id="ARBA00023136"/>
    </source>
</evidence>
<evidence type="ECO:0000313" key="8">
    <source>
        <dbReference type="EMBL" id="TDL81693.1"/>
    </source>
</evidence>